<dbReference type="Pfam" id="PF01494">
    <property type="entry name" value="FAD_binding_3"/>
    <property type="match status" value="1"/>
</dbReference>
<dbReference type="SUPFAM" id="SSF51905">
    <property type="entry name" value="FAD/NAD(P)-binding domain"/>
    <property type="match status" value="1"/>
</dbReference>
<dbReference type="GO" id="GO:0071949">
    <property type="term" value="F:FAD binding"/>
    <property type="evidence" value="ECO:0007669"/>
    <property type="project" value="InterPro"/>
</dbReference>
<sequence length="545" mass="61072">MTRESMEFDVVIVGAGPSGLSASIRLAQLGQQHNHPLNICIIDKGAEVGAHILSGAVLEPRALNELIPDWQTKNPPLHTPVTHDQFVFLTQRKSWTLPTPPQMHNQGNYIISLGQFCRFLAEQAESLGVNIFPGFAATEIIYEDNRVCGIVTGDKGLDRKGEPKPQYQPGIELRAKQVIFAEGCRGSLTQTLFVRYQLREGVDPQTYGLGIKELWEIPKEQHRAGHVMHSIGWPLDSKTYGGSFTYHLGENLLAIGFVTGLDYENPYLNPYEEFQRFKTHPSVSPLLEKGKRIAYGARSLVEGGIQSVPKLTFPGGLIIGDGAGFLNVPKIKGIHNAMKSGMIAAESLFPLLRHSTAAAECTDYPKQLKESWLWQEDLYPARNLRPALRWGLWPGLIYSAIDTYIFRGRAPWTLHHKQPDHLTLKKADTCKKLDYPKHDNTITFDLSTSVYLANVFYDENQPYHLKLKDRHGVPINVNLKEYASPETRYCPAGVYEILYNEKQEPRLQINGGNCIHCKACDIKDPTQNIVWTPSEGGSGPQYGMM</sequence>
<evidence type="ECO:0000256" key="7">
    <source>
        <dbReference type="ARBA" id="ARBA00022827"/>
    </source>
</evidence>
<evidence type="ECO:0000259" key="16">
    <source>
        <dbReference type="PROSITE" id="PS51379"/>
    </source>
</evidence>
<dbReference type="GO" id="GO:0016020">
    <property type="term" value="C:membrane"/>
    <property type="evidence" value="ECO:0007669"/>
    <property type="project" value="UniProtKB-SubCell"/>
</dbReference>
<keyword evidence="4 15" id="KW-0813">Transport</keyword>
<evidence type="ECO:0000256" key="15">
    <source>
        <dbReference type="RuleBase" id="RU366068"/>
    </source>
</evidence>
<evidence type="ECO:0000313" key="18">
    <source>
        <dbReference type="Proteomes" id="UP000254720"/>
    </source>
</evidence>
<dbReference type="EMBL" id="QQAX01000010">
    <property type="protein sequence ID" value="RDI43748.1"/>
    <property type="molecule type" value="Genomic_DNA"/>
</dbReference>
<evidence type="ECO:0000256" key="3">
    <source>
        <dbReference type="ARBA" id="ARBA00004370"/>
    </source>
</evidence>
<dbReference type="GO" id="GO:0004174">
    <property type="term" value="F:electron-transferring-flavoprotein dehydrogenase activity"/>
    <property type="evidence" value="ECO:0007669"/>
    <property type="project" value="UniProtKB-UniRule"/>
</dbReference>
<evidence type="ECO:0000256" key="9">
    <source>
        <dbReference type="ARBA" id="ARBA00022982"/>
    </source>
</evidence>
<dbReference type="InterPro" id="IPR007859">
    <property type="entry name" value="ETF-QO/FixX_C"/>
</dbReference>
<keyword evidence="6 15" id="KW-0479">Metal-binding</keyword>
<keyword evidence="12 15" id="KW-0411">Iron-sulfur</keyword>
<dbReference type="PANTHER" id="PTHR10617">
    <property type="entry name" value="ELECTRON TRANSFER FLAVOPROTEIN-UBIQUINONE OXIDOREDUCTASE"/>
    <property type="match status" value="1"/>
</dbReference>
<proteinExistence type="predicted"/>
<evidence type="ECO:0000256" key="1">
    <source>
        <dbReference type="ARBA" id="ARBA00001974"/>
    </source>
</evidence>
<dbReference type="InterPro" id="IPR040156">
    <property type="entry name" value="ETF-QO"/>
</dbReference>
<comment type="cofactor">
    <cofactor evidence="1 15">
        <name>FAD</name>
        <dbReference type="ChEBI" id="CHEBI:57692"/>
    </cofactor>
</comment>
<evidence type="ECO:0000256" key="13">
    <source>
        <dbReference type="ARBA" id="ARBA00023075"/>
    </source>
</evidence>
<dbReference type="GO" id="GO:0046872">
    <property type="term" value="F:metal ion binding"/>
    <property type="evidence" value="ECO:0007669"/>
    <property type="project" value="UniProtKB-KW"/>
</dbReference>
<dbReference type="Gene3D" id="3.30.9.90">
    <property type="match status" value="1"/>
</dbReference>
<dbReference type="PROSITE" id="PS51379">
    <property type="entry name" value="4FE4S_FER_2"/>
    <property type="match status" value="1"/>
</dbReference>
<dbReference type="InterPro" id="IPR017896">
    <property type="entry name" value="4Fe4S_Fe-S-bd"/>
</dbReference>
<comment type="caution">
    <text evidence="17">The sequence shown here is derived from an EMBL/GenBank/DDBJ whole genome shotgun (WGS) entry which is preliminary data.</text>
</comment>
<dbReference type="Pfam" id="PF05187">
    <property type="entry name" value="Fer4_ETF_QO"/>
    <property type="match status" value="1"/>
</dbReference>
<dbReference type="InterPro" id="IPR002938">
    <property type="entry name" value="FAD-bd"/>
</dbReference>
<comment type="subcellular location">
    <subcellularLocation>
        <location evidence="3">Membrane</location>
    </subcellularLocation>
</comment>
<reference evidence="17 18" key="1">
    <citation type="submission" date="2018-07" db="EMBL/GenBank/DDBJ databases">
        <title>Genomic Encyclopedia of Type Strains, Phase IV (KMG-IV): sequencing the most valuable type-strain genomes for metagenomic binning, comparative biology and taxonomic classification.</title>
        <authorList>
            <person name="Goeker M."/>
        </authorList>
    </citation>
    <scope>NUCLEOTIDE SEQUENCE [LARGE SCALE GENOMIC DNA]</scope>
    <source>
        <strain evidence="17 18">DSM 16500</strain>
    </source>
</reference>
<evidence type="ECO:0000256" key="5">
    <source>
        <dbReference type="ARBA" id="ARBA00022630"/>
    </source>
</evidence>
<keyword evidence="11 15" id="KW-0408">Iron</keyword>
<dbReference type="EC" id="1.5.5.1" evidence="15"/>
<keyword evidence="5 15" id="KW-0285">Flavoprotein</keyword>
<evidence type="ECO:0000256" key="14">
    <source>
        <dbReference type="ARBA" id="ARBA00023136"/>
    </source>
</evidence>
<protein>
    <recommendedName>
        <fullName evidence="15">Electron transfer flavoprotein-ubiquinone oxidoreductase</fullName>
        <shortName evidence="15">ETF-QO</shortName>
        <ecNumber evidence="15">1.5.5.1</ecNumber>
    </recommendedName>
</protein>
<dbReference type="Gene3D" id="3.30.70.20">
    <property type="match status" value="1"/>
</dbReference>
<evidence type="ECO:0000256" key="4">
    <source>
        <dbReference type="ARBA" id="ARBA00022448"/>
    </source>
</evidence>
<dbReference type="SUPFAM" id="SSF54862">
    <property type="entry name" value="4Fe-4S ferredoxins"/>
    <property type="match status" value="1"/>
</dbReference>
<gene>
    <name evidence="17" type="ORF">C8D86_11018</name>
</gene>
<name>A0A370GIY6_9COXI</name>
<comment type="function">
    <text evidence="2 15">Accepts electrons from ETF and reduces ubiquinone.</text>
</comment>
<keyword evidence="10 15" id="KW-0560">Oxidoreductase</keyword>
<keyword evidence="13 15" id="KW-0830">Ubiquinone</keyword>
<keyword evidence="8" id="KW-0809">Transit peptide</keyword>
<feature type="domain" description="4Fe-4S ferredoxin-type" evidence="16">
    <location>
        <begin position="505"/>
        <end position="534"/>
    </location>
</feature>
<organism evidence="17 18">
    <name type="scientific">Aquicella lusitana</name>
    <dbReference type="NCBI Taxonomy" id="254246"/>
    <lineage>
        <taxon>Bacteria</taxon>
        <taxon>Pseudomonadati</taxon>
        <taxon>Pseudomonadota</taxon>
        <taxon>Gammaproteobacteria</taxon>
        <taxon>Legionellales</taxon>
        <taxon>Coxiellaceae</taxon>
        <taxon>Aquicella</taxon>
    </lineage>
</organism>
<dbReference type="OrthoDB" id="9766632at2"/>
<dbReference type="Proteomes" id="UP000254720">
    <property type="component" value="Unassembled WGS sequence"/>
</dbReference>
<evidence type="ECO:0000313" key="17">
    <source>
        <dbReference type="EMBL" id="RDI43748.1"/>
    </source>
</evidence>
<evidence type="ECO:0000256" key="10">
    <source>
        <dbReference type="ARBA" id="ARBA00023002"/>
    </source>
</evidence>
<evidence type="ECO:0000256" key="12">
    <source>
        <dbReference type="ARBA" id="ARBA00023014"/>
    </source>
</evidence>
<dbReference type="AlphaFoldDB" id="A0A370GIY6"/>
<comment type="catalytic activity">
    <reaction evidence="15">
        <text>a ubiquinone + reduced [electron-transfer flavoprotein] = a ubiquinol + oxidized [electron-transfer flavoprotein] + H(+)</text>
        <dbReference type="Rhea" id="RHEA:24052"/>
        <dbReference type="Rhea" id="RHEA-COMP:9565"/>
        <dbReference type="Rhea" id="RHEA-COMP:9566"/>
        <dbReference type="Rhea" id="RHEA-COMP:10685"/>
        <dbReference type="Rhea" id="RHEA-COMP:10686"/>
        <dbReference type="ChEBI" id="CHEBI:15378"/>
        <dbReference type="ChEBI" id="CHEBI:16389"/>
        <dbReference type="ChEBI" id="CHEBI:17976"/>
        <dbReference type="ChEBI" id="CHEBI:57692"/>
        <dbReference type="ChEBI" id="CHEBI:58307"/>
        <dbReference type="EC" id="1.5.5.1"/>
    </reaction>
</comment>
<evidence type="ECO:0000256" key="8">
    <source>
        <dbReference type="ARBA" id="ARBA00022946"/>
    </source>
</evidence>
<evidence type="ECO:0000256" key="2">
    <source>
        <dbReference type="ARBA" id="ARBA00002819"/>
    </source>
</evidence>
<dbReference type="InterPro" id="IPR049398">
    <property type="entry name" value="ETF-QO/FixC_UQ-bd"/>
</dbReference>
<accession>A0A370GIY6</accession>
<keyword evidence="7 15" id="KW-0274">FAD</keyword>
<comment type="cofactor">
    <cofactor evidence="15">
        <name>[4Fe-4S] cluster</name>
        <dbReference type="ChEBI" id="CHEBI:49883"/>
    </cofactor>
    <text evidence="15">Binds 1 [4Fe-4S] cluster.</text>
</comment>
<dbReference type="RefSeq" id="WP_114834307.1">
    <property type="nucleotide sequence ID" value="NZ_LR699115.1"/>
</dbReference>
<dbReference type="Gene3D" id="3.50.50.60">
    <property type="entry name" value="FAD/NAD(P)-binding domain"/>
    <property type="match status" value="1"/>
</dbReference>
<dbReference type="SUPFAM" id="SSF54373">
    <property type="entry name" value="FAD-linked reductases, C-terminal domain"/>
    <property type="match status" value="1"/>
</dbReference>
<dbReference type="InterPro" id="IPR036188">
    <property type="entry name" value="FAD/NAD-bd_sf"/>
</dbReference>
<dbReference type="FunFam" id="3.30.70.20:FF:000015">
    <property type="entry name" value="Electron transfer flavoprotein-ubiquinone oxidoreductase"/>
    <property type="match status" value="1"/>
</dbReference>
<evidence type="ECO:0000256" key="11">
    <source>
        <dbReference type="ARBA" id="ARBA00023004"/>
    </source>
</evidence>
<dbReference type="PANTHER" id="PTHR10617:SF107">
    <property type="entry name" value="ELECTRON TRANSFER FLAVOPROTEIN-UBIQUINONE OXIDOREDUCTASE, MITOCHONDRIAL"/>
    <property type="match status" value="1"/>
</dbReference>
<dbReference type="Pfam" id="PF21162">
    <property type="entry name" value="ETFQO_UQ-bd"/>
    <property type="match status" value="1"/>
</dbReference>
<keyword evidence="14" id="KW-0472">Membrane</keyword>
<keyword evidence="18" id="KW-1185">Reference proteome</keyword>
<dbReference type="GO" id="GO:0051539">
    <property type="term" value="F:4 iron, 4 sulfur cluster binding"/>
    <property type="evidence" value="ECO:0007669"/>
    <property type="project" value="UniProtKB-UniRule"/>
</dbReference>
<dbReference type="PRINTS" id="PR00420">
    <property type="entry name" value="RNGMNOXGNASE"/>
</dbReference>
<keyword evidence="9 15" id="KW-0249">Electron transport</keyword>
<evidence type="ECO:0000256" key="6">
    <source>
        <dbReference type="ARBA" id="ARBA00022723"/>
    </source>
</evidence>